<proteinExistence type="predicted"/>
<feature type="compositionally biased region" description="Polar residues" evidence="5">
    <location>
        <begin position="326"/>
        <end position="338"/>
    </location>
</feature>
<feature type="compositionally biased region" description="Low complexity" evidence="5">
    <location>
        <begin position="313"/>
        <end position="325"/>
    </location>
</feature>
<evidence type="ECO:0000259" key="6">
    <source>
        <dbReference type="PROSITE" id="PS50016"/>
    </source>
</evidence>
<dbReference type="GeneID" id="76150640"/>
<dbReference type="Proteomes" id="UP001204833">
    <property type="component" value="Unassembled WGS sequence"/>
</dbReference>
<name>A0AAD5BEM0_9ASCO</name>
<dbReference type="Gene3D" id="3.30.40.10">
    <property type="entry name" value="Zinc/RING finger domain, C3HC4 (zinc finger)"/>
    <property type="match status" value="1"/>
</dbReference>
<evidence type="ECO:0000313" key="7">
    <source>
        <dbReference type="EMBL" id="KAI5958226.1"/>
    </source>
</evidence>
<keyword evidence="2 4" id="KW-0863">Zinc-finger</keyword>
<dbReference type="InterPro" id="IPR019787">
    <property type="entry name" value="Znf_PHD-finger"/>
</dbReference>
<evidence type="ECO:0000256" key="2">
    <source>
        <dbReference type="ARBA" id="ARBA00022771"/>
    </source>
</evidence>
<organism evidence="7 8">
    <name type="scientific">Candida theae</name>
    <dbReference type="NCBI Taxonomy" id="1198502"/>
    <lineage>
        <taxon>Eukaryota</taxon>
        <taxon>Fungi</taxon>
        <taxon>Dikarya</taxon>
        <taxon>Ascomycota</taxon>
        <taxon>Saccharomycotina</taxon>
        <taxon>Pichiomycetes</taxon>
        <taxon>Debaryomycetaceae</taxon>
        <taxon>Candida/Lodderomyces clade</taxon>
        <taxon>Candida</taxon>
    </lineage>
</organism>
<dbReference type="InterPro" id="IPR013083">
    <property type="entry name" value="Znf_RING/FYVE/PHD"/>
</dbReference>
<evidence type="ECO:0000256" key="5">
    <source>
        <dbReference type="SAM" id="MobiDB-lite"/>
    </source>
</evidence>
<dbReference type="Pfam" id="PF00628">
    <property type="entry name" value="PHD"/>
    <property type="match status" value="1"/>
</dbReference>
<evidence type="ECO:0000256" key="1">
    <source>
        <dbReference type="ARBA" id="ARBA00022723"/>
    </source>
</evidence>
<reference evidence="7 8" key="1">
    <citation type="journal article" date="2022" name="DNA Res.">
        <title>Genome analysis of five recently described species of the CUG-Ser clade uncovers Candida theae as a new hybrid lineage with pathogenic potential in the Candida parapsilosis species complex.</title>
        <authorList>
            <person name="Mixao V."/>
            <person name="Del Olmo V."/>
            <person name="Hegedusova E."/>
            <person name="Saus E."/>
            <person name="Pryszcz L."/>
            <person name="Cillingova A."/>
            <person name="Nosek J."/>
            <person name="Gabaldon T."/>
        </authorList>
    </citation>
    <scope>NUCLEOTIDE SEQUENCE [LARGE SCALE GENOMIC DNA]</scope>
    <source>
        <strain evidence="7 8">CBS 12239</strain>
    </source>
</reference>
<feature type="region of interest" description="Disordered" evidence="5">
    <location>
        <begin position="215"/>
        <end position="273"/>
    </location>
</feature>
<keyword evidence="1" id="KW-0479">Metal-binding</keyword>
<accession>A0AAD5BEM0</accession>
<comment type="caution">
    <text evidence="7">The sequence shown here is derived from an EMBL/GenBank/DDBJ whole genome shotgun (WGS) entry which is preliminary data.</text>
</comment>
<keyword evidence="3" id="KW-0862">Zinc</keyword>
<feature type="region of interest" description="Disordered" evidence="5">
    <location>
        <begin position="313"/>
        <end position="339"/>
    </location>
</feature>
<keyword evidence="8" id="KW-1185">Reference proteome</keyword>
<dbReference type="CDD" id="cd15489">
    <property type="entry name" value="PHD_SF"/>
    <property type="match status" value="1"/>
</dbReference>
<evidence type="ECO:0000313" key="8">
    <source>
        <dbReference type="Proteomes" id="UP001204833"/>
    </source>
</evidence>
<dbReference type="EMBL" id="JAIHNG010000118">
    <property type="protein sequence ID" value="KAI5958226.1"/>
    <property type="molecule type" value="Genomic_DNA"/>
</dbReference>
<protein>
    <recommendedName>
        <fullName evidence="6">PHD-type domain-containing protein</fullName>
    </recommendedName>
</protein>
<feature type="domain" description="PHD-type" evidence="6">
    <location>
        <begin position="64"/>
        <end position="115"/>
    </location>
</feature>
<dbReference type="SMART" id="SM00249">
    <property type="entry name" value="PHD"/>
    <property type="match status" value="1"/>
</dbReference>
<dbReference type="InterPro" id="IPR019786">
    <property type="entry name" value="Zinc_finger_PHD-type_CS"/>
</dbReference>
<dbReference type="InterPro" id="IPR001965">
    <property type="entry name" value="Znf_PHD"/>
</dbReference>
<evidence type="ECO:0000256" key="3">
    <source>
        <dbReference type="ARBA" id="ARBA00022833"/>
    </source>
</evidence>
<evidence type="ECO:0000256" key="4">
    <source>
        <dbReference type="PROSITE-ProRule" id="PRU00146"/>
    </source>
</evidence>
<dbReference type="AlphaFoldDB" id="A0AAD5BEM0"/>
<dbReference type="PROSITE" id="PS50016">
    <property type="entry name" value="ZF_PHD_2"/>
    <property type="match status" value="1"/>
</dbReference>
<dbReference type="PROSITE" id="PS01359">
    <property type="entry name" value="ZF_PHD_1"/>
    <property type="match status" value="1"/>
</dbReference>
<dbReference type="RefSeq" id="XP_051608817.1">
    <property type="nucleotide sequence ID" value="XM_051751910.1"/>
</dbReference>
<dbReference type="SUPFAM" id="SSF57903">
    <property type="entry name" value="FYVE/PHD zinc finger"/>
    <property type="match status" value="1"/>
</dbReference>
<dbReference type="GO" id="GO:0008270">
    <property type="term" value="F:zinc ion binding"/>
    <property type="evidence" value="ECO:0007669"/>
    <property type="project" value="UniProtKB-KW"/>
</dbReference>
<gene>
    <name evidence="7" type="ORF">KGF57_002581</name>
</gene>
<dbReference type="InterPro" id="IPR011011">
    <property type="entry name" value="Znf_FYVE_PHD"/>
</dbReference>
<sequence length="426" mass="48185">MCRNRFHQVHISLKDKPDAITRTIRIQDKLLPNPAINQIPSRYIVNLNDSTNEVEDANSYTQEAGFCCLCSITRRTSPLIPCQECSSGFHVNCLGISDAGSDDYFHWYCPMCDCYQETALPMRPIRRSLFSGMTGRQSSSTRRLVIRNENDEIDDDFLYNEDPMPVFGDLQPRHDEVARASDVINGGVILRREQKLRSRLSKEEVSSWDMFEQARNQRGGDDDVTMDVHSSSTMPDVAKRRRRRKRPDRSLAPSTLTQEQHAAPLAESSSMQESRISNLIGQLKQAKRQHNTSALAPTSVVAMAPLAQSPSSILPSLSASDSAASTGNSPMESAAYSSDDNEHIFRRELTLDEKLVIQKIVRGKLKPKYKPGSNDKDSISNEEEFIAINKRVSRKIYAHIINSVGEIDDYFKNEVKLRRVINEYIQ</sequence>